<dbReference type="Proteomes" id="UP000198504">
    <property type="component" value="Unassembled WGS sequence"/>
</dbReference>
<evidence type="ECO:0000313" key="1">
    <source>
        <dbReference type="EMBL" id="SEP76287.1"/>
    </source>
</evidence>
<accession>A0A1H9AIG7</accession>
<organism evidence="1 2">
    <name type="scientific">Microlunatus flavus</name>
    <dbReference type="NCBI Taxonomy" id="1036181"/>
    <lineage>
        <taxon>Bacteria</taxon>
        <taxon>Bacillati</taxon>
        <taxon>Actinomycetota</taxon>
        <taxon>Actinomycetes</taxon>
        <taxon>Propionibacteriales</taxon>
        <taxon>Propionibacteriaceae</taxon>
        <taxon>Microlunatus</taxon>
    </lineage>
</organism>
<reference evidence="2" key="1">
    <citation type="submission" date="2016-10" db="EMBL/GenBank/DDBJ databases">
        <authorList>
            <person name="Varghese N."/>
            <person name="Submissions S."/>
        </authorList>
    </citation>
    <scope>NUCLEOTIDE SEQUENCE [LARGE SCALE GENOMIC DNA]</scope>
    <source>
        <strain evidence="2">CGMCC 4.6856</strain>
    </source>
</reference>
<dbReference type="OrthoDB" id="3360687at2"/>
<sequence>MDALPARTVHVREIGDRSHRYEQASSSDGLRLDLDPGEMEPIAGGRCSLSSSGAERWSLPDGTLALVTNRRLAWLTTSFDTGGGWAGVRALGVVVATTANAVSRRQAARRAAGRVAIGHVRHEWVAAVQLRRRKALIGVVDSYLDIEVVTAAGRVSVELWGKGLIDERFARWFAQVVAHERLVLADALLPQGDRTELREIAAGAPGVAWGSGSTTGLRWTMPGDACVLVEAARGRDRDSGAG</sequence>
<name>A0A1H9AIG7_9ACTN</name>
<protein>
    <submittedName>
        <fullName evidence="1">Uncharacterized protein</fullName>
    </submittedName>
</protein>
<dbReference type="EMBL" id="FOFA01000001">
    <property type="protein sequence ID" value="SEP76287.1"/>
    <property type="molecule type" value="Genomic_DNA"/>
</dbReference>
<proteinExistence type="predicted"/>
<dbReference type="RefSeq" id="WP_091177605.1">
    <property type="nucleotide sequence ID" value="NZ_FOFA01000001.1"/>
</dbReference>
<keyword evidence="2" id="KW-1185">Reference proteome</keyword>
<evidence type="ECO:0000313" key="2">
    <source>
        <dbReference type="Proteomes" id="UP000198504"/>
    </source>
</evidence>
<dbReference type="AlphaFoldDB" id="A0A1H9AIG7"/>
<gene>
    <name evidence="1" type="ORF">SAMN05421756_101615</name>
</gene>